<dbReference type="EMBL" id="JAWDGP010003486">
    <property type="protein sequence ID" value="KAK3773894.1"/>
    <property type="molecule type" value="Genomic_DNA"/>
</dbReference>
<sequence length="157" mass="18055">MIAICAAQWHREMESLIHIRSELLAGFSPYTLYLLMGMGDCWWCSGEWINLRPVPILPLVDSNRRLKSCKTELRVRHGRWSLPLPNPLQDMSPGEDEIRADTAKNHNSPKPQYSGTKPRLDLLIMHCSARYKAGHSPRVPPRHFHFRHKTSSAHARA</sequence>
<feature type="compositionally biased region" description="Polar residues" evidence="1">
    <location>
        <begin position="105"/>
        <end position="115"/>
    </location>
</feature>
<dbReference type="Proteomes" id="UP001283361">
    <property type="component" value="Unassembled WGS sequence"/>
</dbReference>
<proteinExistence type="predicted"/>
<dbReference type="AlphaFoldDB" id="A0AAE1DKB4"/>
<keyword evidence="3" id="KW-1185">Reference proteome</keyword>
<evidence type="ECO:0000313" key="2">
    <source>
        <dbReference type="EMBL" id="KAK3773894.1"/>
    </source>
</evidence>
<organism evidence="2 3">
    <name type="scientific">Elysia crispata</name>
    <name type="common">lettuce slug</name>
    <dbReference type="NCBI Taxonomy" id="231223"/>
    <lineage>
        <taxon>Eukaryota</taxon>
        <taxon>Metazoa</taxon>
        <taxon>Spiralia</taxon>
        <taxon>Lophotrochozoa</taxon>
        <taxon>Mollusca</taxon>
        <taxon>Gastropoda</taxon>
        <taxon>Heterobranchia</taxon>
        <taxon>Euthyneura</taxon>
        <taxon>Panpulmonata</taxon>
        <taxon>Sacoglossa</taxon>
        <taxon>Placobranchoidea</taxon>
        <taxon>Plakobranchidae</taxon>
        <taxon>Elysia</taxon>
    </lineage>
</organism>
<accession>A0AAE1DKB4</accession>
<protein>
    <submittedName>
        <fullName evidence="2">Uncharacterized protein</fullName>
    </submittedName>
</protein>
<evidence type="ECO:0000313" key="3">
    <source>
        <dbReference type="Proteomes" id="UP001283361"/>
    </source>
</evidence>
<feature type="region of interest" description="Disordered" evidence="1">
    <location>
        <begin position="86"/>
        <end position="117"/>
    </location>
</feature>
<reference evidence="2" key="1">
    <citation type="journal article" date="2023" name="G3 (Bethesda)">
        <title>A reference genome for the long-term kleptoplast-retaining sea slug Elysia crispata morphotype clarki.</title>
        <authorList>
            <person name="Eastman K.E."/>
            <person name="Pendleton A.L."/>
            <person name="Shaikh M.A."/>
            <person name="Suttiyut T."/>
            <person name="Ogas R."/>
            <person name="Tomko P."/>
            <person name="Gavelis G."/>
            <person name="Widhalm J.R."/>
            <person name="Wisecaver J.H."/>
        </authorList>
    </citation>
    <scope>NUCLEOTIDE SEQUENCE</scope>
    <source>
        <strain evidence="2">ECLA1</strain>
    </source>
</reference>
<gene>
    <name evidence="2" type="ORF">RRG08_036584</name>
</gene>
<evidence type="ECO:0000256" key="1">
    <source>
        <dbReference type="SAM" id="MobiDB-lite"/>
    </source>
</evidence>
<feature type="region of interest" description="Disordered" evidence="1">
    <location>
        <begin position="134"/>
        <end position="157"/>
    </location>
</feature>
<name>A0AAE1DKB4_9GAST</name>
<comment type="caution">
    <text evidence="2">The sequence shown here is derived from an EMBL/GenBank/DDBJ whole genome shotgun (WGS) entry which is preliminary data.</text>
</comment>